<dbReference type="Proteomes" id="UP000254848">
    <property type="component" value="Unassembled WGS sequence"/>
</dbReference>
<protein>
    <submittedName>
        <fullName evidence="1">Cellulose biosynthesis operon protein BcsF/YhjT</fullName>
    </submittedName>
</protein>
<reference evidence="1 2" key="1">
    <citation type="submission" date="2018-07" db="EMBL/GenBank/DDBJ databases">
        <title>Genomic Encyclopedia of Type Strains, Phase IV (KMG-IV): sequencing the most valuable type-strain genomes for metagenomic binning, comparative biology and taxonomic classification.</title>
        <authorList>
            <person name="Goeker M."/>
        </authorList>
    </citation>
    <scope>NUCLEOTIDE SEQUENCE [LARGE SCALE GENOMIC DNA]</scope>
    <source>
        <strain evidence="1 2">DSM 103736</strain>
    </source>
</reference>
<dbReference type="EMBL" id="QRAP01000003">
    <property type="protein sequence ID" value="RDK92813.1"/>
    <property type="molecule type" value="Genomic_DNA"/>
</dbReference>
<evidence type="ECO:0000313" key="2">
    <source>
        <dbReference type="Proteomes" id="UP000254848"/>
    </source>
</evidence>
<comment type="caution">
    <text evidence="1">The sequence shown here is derived from an EMBL/GenBank/DDBJ whole genome shotgun (WGS) entry which is preliminary data.</text>
</comment>
<keyword evidence="2" id="KW-1185">Reference proteome</keyword>
<dbReference type="InterPro" id="IPR019995">
    <property type="entry name" value="Cellulose_BcsF/YhjT"/>
</dbReference>
<dbReference type="Pfam" id="PF11120">
    <property type="entry name" value="CBP_BcsF"/>
    <property type="match status" value="1"/>
</dbReference>
<proteinExistence type="predicted"/>
<accession>A0A370QV71</accession>
<name>A0A370QV71_9GAMM</name>
<organism evidence="1 2">
    <name type="scientific">Enterobacillus tribolii</name>
    <dbReference type="NCBI Taxonomy" id="1487935"/>
    <lineage>
        <taxon>Bacteria</taxon>
        <taxon>Pseudomonadati</taxon>
        <taxon>Pseudomonadota</taxon>
        <taxon>Gammaproteobacteria</taxon>
        <taxon>Enterobacterales</taxon>
        <taxon>Hafniaceae</taxon>
        <taxon>Enterobacillus</taxon>
    </lineage>
</organism>
<dbReference type="NCBIfam" id="TIGR03493">
    <property type="entry name" value="cellullose_BcsF"/>
    <property type="match status" value="1"/>
</dbReference>
<sequence length="68" mass="7998">MMNITDIIQLIILCAVIMLPLGYSARRWLPRLLQRFRQRFLAPRYLKSAGVLQRTSSVTVNRQNDDKH</sequence>
<gene>
    <name evidence="1" type="ORF">C8D90_103205</name>
</gene>
<evidence type="ECO:0000313" key="1">
    <source>
        <dbReference type="EMBL" id="RDK92813.1"/>
    </source>
</evidence>
<dbReference type="AlphaFoldDB" id="A0A370QV71"/>